<proteinExistence type="predicted"/>
<dbReference type="AlphaFoldDB" id="Q4CAC6"/>
<dbReference type="KEGG" id="cwa:CwatDRAFT_6172"/>
<gene>
    <name evidence="1" type="ORF">CwatDRAFT_6172</name>
</gene>
<protein>
    <submittedName>
        <fullName evidence="1">Uncharacterized protein</fullName>
    </submittedName>
</protein>
<reference evidence="1" key="3">
    <citation type="submission" date="2016-12" db="EMBL/GenBank/DDBJ databases">
        <title>Annotation of the draft genome assembly of Crocosphaera watsonii WH 8501.</title>
        <authorList>
            <consortium name="US DOE Joint Genome Institute (JGI-ORNL)"/>
            <person name="Larimer F."/>
            <person name="Land M."/>
        </authorList>
    </citation>
    <scope>NUCLEOTIDE SEQUENCE</scope>
    <source>
        <strain evidence="1">WH 8501</strain>
    </source>
</reference>
<keyword evidence="2" id="KW-1185">Reference proteome</keyword>
<dbReference type="SUPFAM" id="SSF48113">
    <property type="entry name" value="Heme-dependent peroxidases"/>
    <property type="match status" value="1"/>
</dbReference>
<dbReference type="EMBL" id="AADV02000001">
    <property type="protein sequence ID" value="EAM53010.1"/>
    <property type="molecule type" value="Genomic_DNA"/>
</dbReference>
<dbReference type="OrthoDB" id="9765610at2"/>
<comment type="caution">
    <text evidence="1">The sequence shown here is derived from an EMBL/GenBank/DDBJ whole genome shotgun (WGS) entry which is preliminary data.</text>
</comment>
<sequence length="138" mass="15432">MALFNLNIAQARTVNNTQTFSDTYSRMFPCISALSADEKALVHLGTAMIQSKAQSLDKTLDNKTIPAGYTYLGQFINHDLEFDIISVGSKLVEPEQQKNFRTPLLDLDSVYGQGPKIQPYLYQPEDPDLLMIGLTRVC</sequence>
<dbReference type="Proteomes" id="UP000003922">
    <property type="component" value="Unassembled WGS sequence"/>
</dbReference>
<accession>Q4CAC6</accession>
<reference evidence="1" key="2">
    <citation type="submission" date="2005-06" db="EMBL/GenBank/DDBJ databases">
        <title>Sequencing of the draft genome and assembly of Crocosphaera watsonii WH 8501.</title>
        <authorList>
            <consortium name="US DOE Joint Genome Institute (JGI-PGF)"/>
            <person name="Copeland A."/>
            <person name="Lucas S."/>
            <person name="Lapidus A."/>
            <person name="Barry K."/>
            <person name="Detter C."/>
            <person name="Glavina T."/>
            <person name="Hammon N."/>
            <person name="Israni S."/>
            <person name="Pitluck S."/>
            <person name="Richardson P."/>
        </authorList>
    </citation>
    <scope>NUCLEOTIDE SEQUENCE [LARGE SCALE GENOMIC DNA]</scope>
    <source>
        <strain evidence="1">WH 8501</strain>
    </source>
</reference>
<evidence type="ECO:0000313" key="1">
    <source>
        <dbReference type="EMBL" id="EAM53010.1"/>
    </source>
</evidence>
<reference evidence="1" key="1">
    <citation type="submission" date="2004-02" db="EMBL/GenBank/DDBJ databases">
        <authorList>
            <consortium name="DOE Joint Genome Institute"/>
        </authorList>
    </citation>
    <scope>NUCLEOTIDE SEQUENCE [LARGE SCALE GENOMIC DNA]</scope>
    <source>
        <strain evidence="1">WH 8501</strain>
    </source>
</reference>
<evidence type="ECO:0000313" key="2">
    <source>
        <dbReference type="Proteomes" id="UP000003922"/>
    </source>
</evidence>
<organism evidence="1 2">
    <name type="scientific">Crocosphaera watsonii WH 8501</name>
    <dbReference type="NCBI Taxonomy" id="165597"/>
    <lineage>
        <taxon>Bacteria</taxon>
        <taxon>Bacillati</taxon>
        <taxon>Cyanobacteriota</taxon>
        <taxon>Cyanophyceae</taxon>
        <taxon>Oscillatoriophycideae</taxon>
        <taxon>Chroococcales</taxon>
        <taxon>Aphanothecaceae</taxon>
        <taxon>Crocosphaera</taxon>
    </lineage>
</organism>
<dbReference type="RefSeq" id="WP_007303320.1">
    <property type="nucleotide sequence ID" value="NZ_AADV02000001.1"/>
</dbReference>
<dbReference type="InterPro" id="IPR010255">
    <property type="entry name" value="Haem_peroxidase_sf"/>
</dbReference>
<dbReference type="GO" id="GO:0020037">
    <property type="term" value="F:heme binding"/>
    <property type="evidence" value="ECO:0007669"/>
    <property type="project" value="InterPro"/>
</dbReference>
<dbReference type="GO" id="GO:0004601">
    <property type="term" value="F:peroxidase activity"/>
    <property type="evidence" value="ECO:0007669"/>
    <property type="project" value="InterPro"/>
</dbReference>
<dbReference type="GO" id="GO:0006979">
    <property type="term" value="P:response to oxidative stress"/>
    <property type="evidence" value="ECO:0007669"/>
    <property type="project" value="InterPro"/>
</dbReference>
<name>Q4CAC6_CROWT</name>